<dbReference type="GO" id="GO:0000978">
    <property type="term" value="F:RNA polymerase II cis-regulatory region sequence-specific DNA binding"/>
    <property type="evidence" value="ECO:0007669"/>
    <property type="project" value="InterPro"/>
</dbReference>
<dbReference type="PROSITE" id="PS50157">
    <property type="entry name" value="ZINC_FINGER_C2H2_2"/>
    <property type="match status" value="1"/>
</dbReference>
<dbReference type="InterPro" id="IPR036236">
    <property type="entry name" value="Znf_C2H2_sf"/>
</dbReference>
<keyword evidence="6" id="KW-0539">Nucleus</keyword>
<dbReference type="CDD" id="cd12148">
    <property type="entry name" value="fungal_TF_MHR"/>
    <property type="match status" value="1"/>
</dbReference>
<dbReference type="Gene3D" id="3.30.160.60">
    <property type="entry name" value="Classic Zinc Finger"/>
    <property type="match status" value="1"/>
</dbReference>
<accession>A0A6A6WR98</accession>
<evidence type="ECO:0000313" key="10">
    <source>
        <dbReference type="EMBL" id="KAF2786606.1"/>
    </source>
</evidence>
<dbReference type="EMBL" id="MU002435">
    <property type="protein sequence ID" value="KAF2786606.1"/>
    <property type="molecule type" value="Genomic_DNA"/>
</dbReference>
<evidence type="ECO:0000256" key="8">
    <source>
        <dbReference type="SAM" id="MobiDB-lite"/>
    </source>
</evidence>
<dbReference type="GO" id="GO:0006351">
    <property type="term" value="P:DNA-templated transcription"/>
    <property type="evidence" value="ECO:0007669"/>
    <property type="project" value="InterPro"/>
</dbReference>
<evidence type="ECO:0000256" key="7">
    <source>
        <dbReference type="PROSITE-ProRule" id="PRU00042"/>
    </source>
</evidence>
<dbReference type="Pfam" id="PF04082">
    <property type="entry name" value="Fungal_trans"/>
    <property type="match status" value="1"/>
</dbReference>
<evidence type="ECO:0000256" key="4">
    <source>
        <dbReference type="ARBA" id="ARBA00022771"/>
    </source>
</evidence>
<evidence type="ECO:0000256" key="1">
    <source>
        <dbReference type="ARBA" id="ARBA00004123"/>
    </source>
</evidence>
<dbReference type="AlphaFoldDB" id="A0A6A6WR98"/>
<evidence type="ECO:0000256" key="6">
    <source>
        <dbReference type="ARBA" id="ARBA00023242"/>
    </source>
</evidence>
<dbReference type="PROSITE" id="PS00028">
    <property type="entry name" value="ZINC_FINGER_C2H2_1"/>
    <property type="match status" value="2"/>
</dbReference>
<dbReference type="GO" id="GO:0000785">
    <property type="term" value="C:chromatin"/>
    <property type="evidence" value="ECO:0007669"/>
    <property type="project" value="TreeGrafter"/>
</dbReference>
<feature type="region of interest" description="Disordered" evidence="8">
    <location>
        <begin position="74"/>
        <end position="106"/>
    </location>
</feature>
<keyword evidence="11" id="KW-1185">Reference proteome</keyword>
<dbReference type="PANTHER" id="PTHR40626:SF11">
    <property type="entry name" value="ZINC FINGER PROTEIN YPR022C"/>
    <property type="match status" value="1"/>
</dbReference>
<organism evidence="10 11">
    <name type="scientific">Melanomma pulvis-pyrius CBS 109.77</name>
    <dbReference type="NCBI Taxonomy" id="1314802"/>
    <lineage>
        <taxon>Eukaryota</taxon>
        <taxon>Fungi</taxon>
        <taxon>Dikarya</taxon>
        <taxon>Ascomycota</taxon>
        <taxon>Pezizomycotina</taxon>
        <taxon>Dothideomycetes</taxon>
        <taxon>Pleosporomycetidae</taxon>
        <taxon>Pleosporales</taxon>
        <taxon>Melanommataceae</taxon>
        <taxon>Melanomma</taxon>
    </lineage>
</organism>
<keyword evidence="5" id="KW-0862">Zinc</keyword>
<dbReference type="SMART" id="SM00355">
    <property type="entry name" value="ZnF_C2H2"/>
    <property type="match status" value="2"/>
</dbReference>
<dbReference type="GO" id="GO:0000981">
    <property type="term" value="F:DNA-binding transcription factor activity, RNA polymerase II-specific"/>
    <property type="evidence" value="ECO:0007669"/>
    <property type="project" value="InterPro"/>
</dbReference>
<evidence type="ECO:0000313" key="11">
    <source>
        <dbReference type="Proteomes" id="UP000799757"/>
    </source>
</evidence>
<dbReference type="InterPro" id="IPR013087">
    <property type="entry name" value="Znf_C2H2_type"/>
</dbReference>
<evidence type="ECO:0000259" key="9">
    <source>
        <dbReference type="PROSITE" id="PS50157"/>
    </source>
</evidence>
<sequence length="619" mass="69528">MSVSTVSSVSSIATSVHGRPAYQPFQCLVCHCRFTRHENLKRHAALHSRSPEEASLPCDFCHATFSRRDLRHRHMKRKHPEHQRRDKQASRSPTESQDGLHLQHAGDHGDLDMDSGIWTDLDSNLLLGASFLDPVSQSASLNPNLASINFDQGITDSLLSIDLPQIQDDWFPSSSQVSQGCHLFFTHVSHFVPFLHRPTFDATQVPNHLLLSMLCLGYQYGEDPNCGHQAGSGVSLSLRCFHRARVLIAPDEERAEDSTYNATMVQAYLLIQIYAMMYLCGDESAYGLKTHSRMISLARAGGLMLPISIESVATQDLDSLWRHFIKAESHKRTLFAVHQIDALWYQFLSIPRSLSHLEIKHDLPCPEDYWTASSSVEWAHRRLVARQSGSSVQYPEAVRRFLSSDADLSSIPAFDPYGAINIAQFLVSSAREVSGWSTMTGMLSMERLEPLRSSLLALSPFIRPQSEAANATHEALCEATWETAMIEMQMWSPTHTGGIVEGSMDAVLHQLTYLAPSCEFLCESNTAEAIQPHVDWFLRYLDTTVVPDSEAPWITLYAYKAFMVAWQLVRGGVLGSMQVVGVHDGDVEGALMWARKVFQRRERWQLGKIIMVCLDTLEK</sequence>
<gene>
    <name evidence="10" type="ORF">K505DRAFT_259531</name>
</gene>
<dbReference type="InterPro" id="IPR007219">
    <property type="entry name" value="XnlR_reg_dom"/>
</dbReference>
<dbReference type="OrthoDB" id="8117402at2759"/>
<keyword evidence="2" id="KW-0479">Metal-binding</keyword>
<dbReference type="SUPFAM" id="SSF57667">
    <property type="entry name" value="beta-beta-alpha zinc fingers"/>
    <property type="match status" value="1"/>
</dbReference>
<protein>
    <recommendedName>
        <fullName evidence="9">C2H2-type domain-containing protein</fullName>
    </recommendedName>
</protein>
<dbReference type="GO" id="GO:0005634">
    <property type="term" value="C:nucleus"/>
    <property type="evidence" value="ECO:0007669"/>
    <property type="project" value="UniProtKB-SubCell"/>
</dbReference>
<keyword evidence="4 7" id="KW-0863">Zinc-finger</keyword>
<dbReference type="GO" id="GO:0008270">
    <property type="term" value="F:zinc ion binding"/>
    <property type="evidence" value="ECO:0007669"/>
    <property type="project" value="UniProtKB-KW"/>
</dbReference>
<evidence type="ECO:0000256" key="2">
    <source>
        <dbReference type="ARBA" id="ARBA00022723"/>
    </source>
</evidence>
<keyword evidence="3" id="KW-0677">Repeat</keyword>
<evidence type="ECO:0000256" key="5">
    <source>
        <dbReference type="ARBA" id="ARBA00022833"/>
    </source>
</evidence>
<comment type="subcellular location">
    <subcellularLocation>
        <location evidence="1">Nucleus</location>
    </subcellularLocation>
</comment>
<proteinExistence type="predicted"/>
<evidence type="ECO:0000256" key="3">
    <source>
        <dbReference type="ARBA" id="ARBA00022737"/>
    </source>
</evidence>
<dbReference type="InterPro" id="IPR051059">
    <property type="entry name" value="VerF-like"/>
</dbReference>
<dbReference type="PANTHER" id="PTHR40626">
    <property type="entry name" value="MIP31509P"/>
    <property type="match status" value="1"/>
</dbReference>
<dbReference type="Proteomes" id="UP000799757">
    <property type="component" value="Unassembled WGS sequence"/>
</dbReference>
<feature type="domain" description="C2H2-type" evidence="9">
    <location>
        <begin position="25"/>
        <end position="52"/>
    </location>
</feature>
<reference evidence="10" key="1">
    <citation type="journal article" date="2020" name="Stud. Mycol.">
        <title>101 Dothideomycetes genomes: a test case for predicting lifestyles and emergence of pathogens.</title>
        <authorList>
            <person name="Haridas S."/>
            <person name="Albert R."/>
            <person name="Binder M."/>
            <person name="Bloem J."/>
            <person name="Labutti K."/>
            <person name="Salamov A."/>
            <person name="Andreopoulos B."/>
            <person name="Baker S."/>
            <person name="Barry K."/>
            <person name="Bills G."/>
            <person name="Bluhm B."/>
            <person name="Cannon C."/>
            <person name="Castanera R."/>
            <person name="Culley D."/>
            <person name="Daum C."/>
            <person name="Ezra D."/>
            <person name="Gonzalez J."/>
            <person name="Henrissat B."/>
            <person name="Kuo A."/>
            <person name="Liang C."/>
            <person name="Lipzen A."/>
            <person name="Lutzoni F."/>
            <person name="Magnuson J."/>
            <person name="Mondo S."/>
            <person name="Nolan M."/>
            <person name="Ohm R."/>
            <person name="Pangilinan J."/>
            <person name="Park H.-J."/>
            <person name="Ramirez L."/>
            <person name="Alfaro M."/>
            <person name="Sun H."/>
            <person name="Tritt A."/>
            <person name="Yoshinaga Y."/>
            <person name="Zwiers L.-H."/>
            <person name="Turgeon B."/>
            <person name="Goodwin S."/>
            <person name="Spatafora J."/>
            <person name="Crous P."/>
            <person name="Grigoriev I."/>
        </authorList>
    </citation>
    <scope>NUCLEOTIDE SEQUENCE</scope>
    <source>
        <strain evidence="10">CBS 109.77</strain>
    </source>
</reference>
<name>A0A6A6WR98_9PLEO</name>